<keyword evidence="5 6" id="KW-0720">Serine protease</keyword>
<feature type="domain" description="Peptidase S8/S53" evidence="8">
    <location>
        <begin position="79"/>
        <end position="364"/>
    </location>
</feature>
<name>A0ABX7KEL2_9SPHN</name>
<dbReference type="Proteomes" id="UP000663637">
    <property type="component" value="Chromosome"/>
</dbReference>
<evidence type="ECO:0000256" key="1">
    <source>
        <dbReference type="ARBA" id="ARBA00011073"/>
    </source>
</evidence>
<evidence type="ECO:0000256" key="3">
    <source>
        <dbReference type="ARBA" id="ARBA00022729"/>
    </source>
</evidence>
<feature type="compositionally biased region" description="Pro residues" evidence="7">
    <location>
        <begin position="27"/>
        <end position="51"/>
    </location>
</feature>
<dbReference type="PRINTS" id="PR00723">
    <property type="entry name" value="SUBTILISIN"/>
</dbReference>
<dbReference type="PANTHER" id="PTHR43806">
    <property type="entry name" value="PEPTIDASE S8"/>
    <property type="match status" value="1"/>
</dbReference>
<keyword evidence="10" id="KW-1185">Reference proteome</keyword>
<comment type="similarity">
    <text evidence="1 6">Belongs to the peptidase S8 family.</text>
</comment>
<dbReference type="InterPro" id="IPR023828">
    <property type="entry name" value="Peptidase_S8_Ser-AS"/>
</dbReference>
<dbReference type="Pfam" id="PF00082">
    <property type="entry name" value="Peptidase_S8"/>
    <property type="match status" value="1"/>
</dbReference>
<evidence type="ECO:0000313" key="10">
    <source>
        <dbReference type="Proteomes" id="UP000663637"/>
    </source>
</evidence>
<sequence length="784" mass="80733">MRLGVALGVLAILSACGGGSGGRPISTPAPAPPPSPTPSPTPTPTPTPPPTNFDTAEYRQSDGPDYHNAITAWEQGATGKGVKLAVVDSGIDTDSPEFAGRIDPASADVAGNGTIEDVDGHGTQVTLVAAAARNNSGVMGIAFDSTILTYRADEPGSCATANANDPASGCTFSDRSIASGINRAVSAGATVINLSLGSGDGPGATLTQAIRNASAAGVVIIVSAGNEGDGSDPTIDPNNPNGFASGVRAAGGANVIIAGSVDKQGRISDFSNRAGNDAAYYLTALGEGICCEYKDGQILVQTDASGQYVLLEAGTSFSAPQITGAVALLKQAFPNLTGSEMVRILLDSATDLGATGVDATYGHGTLNIAAAFAPQGRTAMAGEATAMPLGDDTAIASAAMGDALAGASLRAIVLDGYSRAYNVDLGARMQVAHIAPRLTGALESGSRRHGVQAKGVSLAFSVAGGARAMAGWVAPLRLTREEAQQARILAARAAMRIAPDTQIGFAFQEPSDGLVAQLQGQEQPAFLIAGNARGDSGFAHSTEMSFAVRYQLGEWGLTASGDSGEAWLGDFRHAANILSRQRERYRTQSLSFGADRRFGAIDTTLALTWQGEERTVLGAYLADAFGGGGARTLFIDAGTGWRFAEGWRLGGALRQGWTRADRSGLVVAGSQMVSRAWSLDLQREGVFARQDRVGLRLSQPLRVESGGLALRLPVAYDYNTLGVSYDSRTLALSPYGREIDGEIAWSGPLWGGSASASLFYRKDPGHVAALADDAGMAVRWSAIF</sequence>
<keyword evidence="2 6" id="KW-0645">Protease</keyword>
<reference evidence="9 10" key="1">
    <citation type="submission" date="2020-09" db="EMBL/GenBank/DDBJ databases">
        <title>Complete genome sequence of altererythrobacter flavus SS-21NJ, isolated from Dongying oil sludge in Shandong province.</title>
        <authorList>
            <person name="Sun S."/>
            <person name="Zhang Z."/>
        </authorList>
    </citation>
    <scope>NUCLEOTIDE SEQUENCE [LARGE SCALE GENOMIC DNA]</scope>
    <source>
        <strain evidence="9 10">SS-21NJ</strain>
    </source>
</reference>
<dbReference type="InterPro" id="IPR000209">
    <property type="entry name" value="Peptidase_S8/S53_dom"/>
</dbReference>
<evidence type="ECO:0000256" key="6">
    <source>
        <dbReference type="PROSITE-ProRule" id="PRU01240"/>
    </source>
</evidence>
<keyword evidence="3" id="KW-0732">Signal</keyword>
<dbReference type="PROSITE" id="PS00138">
    <property type="entry name" value="SUBTILASE_SER"/>
    <property type="match status" value="1"/>
</dbReference>
<dbReference type="PROSITE" id="PS51257">
    <property type="entry name" value="PROKAR_LIPOPROTEIN"/>
    <property type="match status" value="1"/>
</dbReference>
<dbReference type="InterPro" id="IPR036852">
    <property type="entry name" value="Peptidase_S8/S53_dom_sf"/>
</dbReference>
<evidence type="ECO:0000256" key="4">
    <source>
        <dbReference type="ARBA" id="ARBA00022801"/>
    </source>
</evidence>
<feature type="region of interest" description="Disordered" evidence="7">
    <location>
        <begin position="18"/>
        <end position="61"/>
    </location>
</feature>
<keyword evidence="4 6" id="KW-0378">Hydrolase</keyword>
<gene>
    <name evidence="9" type="ORF">IDJ81_09555</name>
</gene>
<evidence type="ECO:0000313" key="9">
    <source>
        <dbReference type="EMBL" id="QSB46137.1"/>
    </source>
</evidence>
<dbReference type="PANTHER" id="PTHR43806:SF11">
    <property type="entry name" value="CEREVISIN-RELATED"/>
    <property type="match status" value="1"/>
</dbReference>
<dbReference type="InterPro" id="IPR015500">
    <property type="entry name" value="Peptidase_S8_subtilisin-rel"/>
</dbReference>
<dbReference type="InterPro" id="IPR034061">
    <property type="entry name" value="Peptidases_S8_Autotransporter"/>
</dbReference>
<evidence type="ECO:0000259" key="8">
    <source>
        <dbReference type="Pfam" id="PF00082"/>
    </source>
</evidence>
<dbReference type="Gene3D" id="3.40.50.200">
    <property type="entry name" value="Peptidase S8/S53 domain"/>
    <property type="match status" value="1"/>
</dbReference>
<dbReference type="InterPro" id="IPR050131">
    <property type="entry name" value="Peptidase_S8_subtilisin-like"/>
</dbReference>
<organism evidence="9 10">
    <name type="scientific">Tsuneonella flava</name>
    <dbReference type="NCBI Taxonomy" id="2055955"/>
    <lineage>
        <taxon>Bacteria</taxon>
        <taxon>Pseudomonadati</taxon>
        <taxon>Pseudomonadota</taxon>
        <taxon>Alphaproteobacteria</taxon>
        <taxon>Sphingomonadales</taxon>
        <taxon>Erythrobacteraceae</taxon>
        <taxon>Tsuneonella</taxon>
    </lineage>
</organism>
<dbReference type="CDD" id="cd04848">
    <property type="entry name" value="Peptidases_S8_Autotransporter_serine_protease_like"/>
    <property type="match status" value="1"/>
</dbReference>
<evidence type="ECO:0000256" key="2">
    <source>
        <dbReference type="ARBA" id="ARBA00022670"/>
    </source>
</evidence>
<accession>A0ABX7KEL2</accession>
<dbReference type="PROSITE" id="PS51892">
    <property type="entry name" value="SUBTILASE"/>
    <property type="match status" value="1"/>
</dbReference>
<dbReference type="SUPFAM" id="SSF52743">
    <property type="entry name" value="Subtilisin-like"/>
    <property type="match status" value="1"/>
</dbReference>
<feature type="active site" description="Charge relay system" evidence="6">
    <location>
        <position position="121"/>
    </location>
</feature>
<protein>
    <submittedName>
        <fullName evidence="9">S8 family serine peptidase</fullName>
    </submittedName>
</protein>
<feature type="active site" description="Charge relay system" evidence="6">
    <location>
        <position position="316"/>
    </location>
</feature>
<dbReference type="EMBL" id="CP061510">
    <property type="protein sequence ID" value="QSB46137.1"/>
    <property type="molecule type" value="Genomic_DNA"/>
</dbReference>
<proteinExistence type="inferred from homology"/>
<evidence type="ECO:0000256" key="7">
    <source>
        <dbReference type="SAM" id="MobiDB-lite"/>
    </source>
</evidence>
<evidence type="ECO:0000256" key="5">
    <source>
        <dbReference type="ARBA" id="ARBA00022825"/>
    </source>
</evidence>
<feature type="active site" description="Charge relay system" evidence="6">
    <location>
        <position position="88"/>
    </location>
</feature>